<evidence type="ECO:0000313" key="3">
    <source>
        <dbReference type="Proteomes" id="UP001187682"/>
    </source>
</evidence>
<feature type="transmembrane region" description="Helical" evidence="1">
    <location>
        <begin position="12"/>
        <end position="33"/>
    </location>
</feature>
<sequence>MNEPFRRGPTIGQIWVHALALVSGFTALIGLIGTSILPSLPWRPLVVTGLAAAVGVLAMNTYDIISLVKSLRTETDRRWRPMWRIAINLFAVILTVAGALTVPVPASDQGFVWAATAAICLLIAGGFHGVLFVWAIVDSVRGRRRRRRNGQGIPLEPRGKEDPR</sequence>
<protein>
    <submittedName>
        <fullName evidence="2">Uncharacterized protein</fullName>
    </submittedName>
</protein>
<evidence type="ECO:0000256" key="1">
    <source>
        <dbReference type="SAM" id="Phobius"/>
    </source>
</evidence>
<organism evidence="2 3">
    <name type="scientific">Cephalotrichum gorgonifer</name>
    <dbReference type="NCBI Taxonomy" id="2041049"/>
    <lineage>
        <taxon>Eukaryota</taxon>
        <taxon>Fungi</taxon>
        <taxon>Dikarya</taxon>
        <taxon>Ascomycota</taxon>
        <taxon>Pezizomycotina</taxon>
        <taxon>Sordariomycetes</taxon>
        <taxon>Hypocreomycetidae</taxon>
        <taxon>Microascales</taxon>
        <taxon>Microascaceae</taxon>
        <taxon>Cephalotrichum</taxon>
    </lineage>
</organism>
<feature type="transmembrane region" description="Helical" evidence="1">
    <location>
        <begin position="110"/>
        <end position="137"/>
    </location>
</feature>
<keyword evidence="1" id="KW-0472">Membrane</keyword>
<keyword evidence="1" id="KW-0812">Transmembrane</keyword>
<evidence type="ECO:0000313" key="2">
    <source>
        <dbReference type="EMBL" id="SPO04644.1"/>
    </source>
</evidence>
<keyword evidence="3" id="KW-1185">Reference proteome</keyword>
<feature type="transmembrane region" description="Helical" evidence="1">
    <location>
        <begin position="45"/>
        <end position="65"/>
    </location>
</feature>
<accession>A0AAE8N377</accession>
<proteinExistence type="predicted"/>
<name>A0AAE8N377_9PEZI</name>
<keyword evidence="1" id="KW-1133">Transmembrane helix</keyword>
<dbReference type="Proteomes" id="UP001187682">
    <property type="component" value="Unassembled WGS sequence"/>
</dbReference>
<comment type="caution">
    <text evidence="2">The sequence shown here is derived from an EMBL/GenBank/DDBJ whole genome shotgun (WGS) entry which is preliminary data.</text>
</comment>
<reference evidence="2" key="1">
    <citation type="submission" date="2018-03" db="EMBL/GenBank/DDBJ databases">
        <authorList>
            <person name="Guldener U."/>
        </authorList>
    </citation>
    <scope>NUCLEOTIDE SEQUENCE</scope>
</reference>
<feature type="transmembrane region" description="Helical" evidence="1">
    <location>
        <begin position="85"/>
        <end position="104"/>
    </location>
</feature>
<dbReference type="EMBL" id="ONZQ02000010">
    <property type="protein sequence ID" value="SPO04644.1"/>
    <property type="molecule type" value="Genomic_DNA"/>
</dbReference>
<dbReference type="AlphaFoldDB" id="A0AAE8N377"/>
<gene>
    <name evidence="2" type="ORF">DNG_07329</name>
</gene>